<feature type="region of interest" description="Disordered" evidence="1">
    <location>
        <begin position="781"/>
        <end position="872"/>
    </location>
</feature>
<keyword evidence="2" id="KW-0732">Signal</keyword>
<proteinExistence type="predicted"/>
<feature type="compositionally biased region" description="Polar residues" evidence="1">
    <location>
        <begin position="711"/>
        <end position="740"/>
    </location>
</feature>
<reference evidence="3 4" key="1">
    <citation type="submission" date="2021-07" db="EMBL/GenBank/DDBJ databases">
        <authorList>
            <person name="Imarazene B."/>
            <person name="Zahm M."/>
            <person name="Klopp C."/>
            <person name="Cabau C."/>
            <person name="Beille S."/>
            <person name="Jouanno E."/>
            <person name="Castinel A."/>
            <person name="Lluch J."/>
            <person name="Gil L."/>
            <person name="Kuchtly C."/>
            <person name="Lopez Roques C."/>
            <person name="Donnadieu C."/>
            <person name="Parrinello H."/>
            <person name="Journot L."/>
            <person name="Du K."/>
            <person name="Schartl M."/>
            <person name="Retaux S."/>
            <person name="Guiguen Y."/>
        </authorList>
    </citation>
    <scope>NUCLEOTIDE SEQUENCE [LARGE SCALE GENOMIC DNA]</scope>
    <source>
        <strain evidence="3">Pach_M1</strain>
        <tissue evidence="3">Testis</tissue>
    </source>
</reference>
<accession>A0A8T2KTL5</accession>
<feature type="region of interest" description="Disordered" evidence="1">
    <location>
        <begin position="327"/>
        <end position="355"/>
    </location>
</feature>
<feature type="region of interest" description="Disordered" evidence="1">
    <location>
        <begin position="40"/>
        <end position="88"/>
    </location>
</feature>
<gene>
    <name evidence="3" type="ORF">AMEX_G27805</name>
</gene>
<organism evidence="3 4">
    <name type="scientific">Astyanax mexicanus</name>
    <name type="common">Blind cave fish</name>
    <name type="synonym">Astyanax fasciatus mexicanus</name>
    <dbReference type="NCBI Taxonomy" id="7994"/>
    <lineage>
        <taxon>Eukaryota</taxon>
        <taxon>Metazoa</taxon>
        <taxon>Chordata</taxon>
        <taxon>Craniata</taxon>
        <taxon>Vertebrata</taxon>
        <taxon>Euteleostomi</taxon>
        <taxon>Actinopterygii</taxon>
        <taxon>Neopterygii</taxon>
        <taxon>Teleostei</taxon>
        <taxon>Ostariophysi</taxon>
        <taxon>Characiformes</taxon>
        <taxon>Characoidei</taxon>
        <taxon>Acestrorhamphidae</taxon>
        <taxon>Acestrorhamphinae</taxon>
        <taxon>Astyanax</taxon>
    </lineage>
</organism>
<feature type="signal peptide" evidence="2">
    <location>
        <begin position="1"/>
        <end position="22"/>
    </location>
</feature>
<feature type="compositionally biased region" description="Polar residues" evidence="1">
    <location>
        <begin position="327"/>
        <end position="336"/>
    </location>
</feature>
<feature type="compositionally biased region" description="Polar residues" evidence="1">
    <location>
        <begin position="102"/>
        <end position="120"/>
    </location>
</feature>
<evidence type="ECO:0000256" key="2">
    <source>
        <dbReference type="SAM" id="SignalP"/>
    </source>
</evidence>
<protein>
    <submittedName>
        <fullName evidence="3">Uncharacterized protein</fullName>
    </submittedName>
</protein>
<dbReference type="AlphaFoldDB" id="A0A8T2KTL5"/>
<evidence type="ECO:0000313" key="3">
    <source>
        <dbReference type="EMBL" id="KAG9260131.1"/>
    </source>
</evidence>
<feature type="compositionally biased region" description="Polar residues" evidence="1">
    <location>
        <begin position="44"/>
        <end position="62"/>
    </location>
</feature>
<feature type="chain" id="PRO_5035851818" evidence="2">
    <location>
        <begin position="23"/>
        <end position="872"/>
    </location>
</feature>
<feature type="compositionally biased region" description="Polar residues" evidence="1">
    <location>
        <begin position="809"/>
        <end position="847"/>
    </location>
</feature>
<comment type="caution">
    <text evidence="3">The sequence shown here is derived from an EMBL/GenBank/DDBJ whole genome shotgun (WGS) entry which is preliminary data.</text>
</comment>
<dbReference type="EMBL" id="JAICCE010000025">
    <property type="protein sequence ID" value="KAG9260131.1"/>
    <property type="molecule type" value="Genomic_DNA"/>
</dbReference>
<name>A0A8T2KTL5_ASTMX</name>
<dbReference type="Proteomes" id="UP000752171">
    <property type="component" value="Unassembled WGS sequence"/>
</dbReference>
<evidence type="ECO:0000256" key="1">
    <source>
        <dbReference type="SAM" id="MobiDB-lite"/>
    </source>
</evidence>
<feature type="region of interest" description="Disordered" evidence="1">
    <location>
        <begin position="706"/>
        <end position="740"/>
    </location>
</feature>
<feature type="region of interest" description="Disordered" evidence="1">
    <location>
        <begin position="101"/>
        <end position="127"/>
    </location>
</feature>
<feature type="compositionally biased region" description="Low complexity" evidence="1">
    <location>
        <begin position="782"/>
        <end position="808"/>
    </location>
</feature>
<sequence length="872" mass="93986">MFCLYRSYLFFLFFLLWESARGFGVWNELPAQIWHRSEEKTIQDPPSLSSEQQANSVASGVQSIEHEATNSDGSSNAPTRHVRLKPNGLGVSSFGDELHATDAQSAGRQSSPTPGFQSPRPSKHFILSSPRRLYPSSLVGLPARDSLLPQQNGYSSGFASGRPSTQMPPHNANNAFQSTWSQVLSSQSASRPTFQSWMSNLVAPSNGFISNTFSSPPDHIGNDLSGYSNGLFSARKGSQTQYDPPLQIQKSNRVATFQNSGSTSLPLQQAGYSDQSEKDWLEVKRIPFGSEAPSQSLGSVPVQSQQDNYGIPSKWSAFQLQGIPSASRPALQTQPSDFVAPSRTVGSAPVPSQEDNLAQPALEVQRILLTSLPTSQAQSSNFLTPSQISGSAPVPLQQDSYDIPSRWSTPQVQGIPSVSQLALKKQQSNLVVPSQSLVSAPVPPWQESYGMPSRWSSSQVQGIPSASRPLLQNQPLNFVLPSQSLGSAPVPSQQDGYGIPSWWSAPEVLLSASWPALQTQPSYILAPSQGLGSAQLQSQQDRDGFQSRWPAAEIKSIFLNRPRFQNQASNLVAPSQSVAVSPWPLQEDRYGFQSWSSGLQMQGIPSATLPVLQTQPSNLVAPFQSLGSAPVPSPQDGDSFYTRWPAAEIPNVPSSAQPIFQGRLSDIVASHEHLSGASLPSQHNRYGPESSFFNSKEQNIARPRWPERVPSASQPPQFGPMFQTQASQERTSVFSSLSQNQARVDPSEHVICFKVSSAALADSVQSNKPGIQPQSLESLQYNSTASSSLPSSSQSQNASALTAAQTQSGVQSPAVNHSSFLPSSQTPANSTASAAESVSTPPVQTSAEHLASDLSKQIPGDVWTELTERDLD</sequence>
<evidence type="ECO:0000313" key="4">
    <source>
        <dbReference type="Proteomes" id="UP000752171"/>
    </source>
</evidence>